<evidence type="ECO:0000256" key="2">
    <source>
        <dbReference type="ARBA" id="ARBA00005912"/>
    </source>
</evidence>
<dbReference type="InterPro" id="IPR023584">
    <property type="entry name" value="Ribosome_recyc_fac_dom"/>
</dbReference>
<dbReference type="FunFam" id="1.10.132.20:FF:000001">
    <property type="entry name" value="Ribosome-recycling factor"/>
    <property type="match status" value="1"/>
</dbReference>
<dbReference type="FunFam" id="3.30.1360.40:FF:000001">
    <property type="entry name" value="Ribosome-recycling factor"/>
    <property type="match status" value="1"/>
</dbReference>
<dbReference type="PANTHER" id="PTHR20982:SF3">
    <property type="entry name" value="MITOCHONDRIAL RIBOSOME RECYCLING FACTOR PSEUDO 1"/>
    <property type="match status" value="1"/>
</dbReference>
<dbReference type="GO" id="GO:0043023">
    <property type="term" value="F:ribosomal large subunit binding"/>
    <property type="evidence" value="ECO:0007669"/>
    <property type="project" value="TreeGrafter"/>
</dbReference>
<comment type="similarity">
    <text evidence="2 5">Belongs to the RRF family.</text>
</comment>
<dbReference type="Gene3D" id="3.30.1360.40">
    <property type="match status" value="1"/>
</dbReference>
<dbReference type="InterPro" id="IPR002661">
    <property type="entry name" value="Ribosome_recyc_fac"/>
</dbReference>
<evidence type="ECO:0000256" key="4">
    <source>
        <dbReference type="ARBA" id="ARBA00022917"/>
    </source>
</evidence>
<organism evidence="8 9">
    <name type="scientific">Desulfuribacillus alkaliarsenatis</name>
    <dbReference type="NCBI Taxonomy" id="766136"/>
    <lineage>
        <taxon>Bacteria</taxon>
        <taxon>Bacillati</taxon>
        <taxon>Bacillota</taxon>
        <taxon>Desulfuribacillia</taxon>
        <taxon>Desulfuribacillales</taxon>
        <taxon>Desulfuribacillaceae</taxon>
        <taxon>Desulfuribacillus</taxon>
    </lineage>
</organism>
<dbReference type="NCBIfam" id="TIGR00496">
    <property type="entry name" value="frr"/>
    <property type="match status" value="1"/>
</dbReference>
<dbReference type="RefSeq" id="WP_069642127.1">
    <property type="nucleotide sequence ID" value="NZ_MIJE01000001.1"/>
</dbReference>
<dbReference type="AlphaFoldDB" id="A0A1E5G6A7"/>
<dbReference type="OrthoDB" id="9804006at2"/>
<dbReference type="SUPFAM" id="SSF55194">
    <property type="entry name" value="Ribosome recycling factor, RRF"/>
    <property type="match status" value="1"/>
</dbReference>
<keyword evidence="4 5" id="KW-0648">Protein biosynthesis</keyword>
<dbReference type="GO" id="GO:0006415">
    <property type="term" value="P:translational termination"/>
    <property type="evidence" value="ECO:0007669"/>
    <property type="project" value="UniProtKB-UniRule"/>
</dbReference>
<evidence type="ECO:0000256" key="1">
    <source>
        <dbReference type="ARBA" id="ARBA00004496"/>
    </source>
</evidence>
<keyword evidence="6" id="KW-0175">Coiled coil</keyword>
<evidence type="ECO:0000313" key="9">
    <source>
        <dbReference type="Proteomes" id="UP000094296"/>
    </source>
</evidence>
<comment type="function">
    <text evidence="5">Responsible for the release of ribosomes from messenger RNA at the termination of protein biosynthesis. May increase the efficiency of translation by recycling ribosomes from one round of translation to another.</text>
</comment>
<dbReference type="Pfam" id="PF01765">
    <property type="entry name" value="RRF"/>
    <property type="match status" value="1"/>
</dbReference>
<keyword evidence="3 5" id="KW-0963">Cytoplasm</keyword>
<dbReference type="Proteomes" id="UP000094296">
    <property type="component" value="Unassembled WGS sequence"/>
</dbReference>
<dbReference type="PANTHER" id="PTHR20982">
    <property type="entry name" value="RIBOSOME RECYCLING FACTOR"/>
    <property type="match status" value="1"/>
</dbReference>
<feature type="domain" description="Ribosome recycling factor" evidence="7">
    <location>
        <begin position="19"/>
        <end position="182"/>
    </location>
</feature>
<keyword evidence="9" id="KW-1185">Reference proteome</keyword>
<feature type="coiled-coil region" evidence="6">
    <location>
        <begin position="124"/>
        <end position="158"/>
    </location>
</feature>
<gene>
    <name evidence="5" type="primary">frr</name>
    <name evidence="8" type="ORF">BHF68_02940</name>
</gene>
<evidence type="ECO:0000259" key="7">
    <source>
        <dbReference type="Pfam" id="PF01765"/>
    </source>
</evidence>
<accession>A0A1E5G6A7</accession>
<dbReference type="Gene3D" id="1.10.132.20">
    <property type="entry name" value="Ribosome-recycling factor"/>
    <property type="match status" value="1"/>
</dbReference>
<dbReference type="GO" id="GO:0005737">
    <property type="term" value="C:cytoplasm"/>
    <property type="evidence" value="ECO:0007669"/>
    <property type="project" value="UniProtKB-SubCell"/>
</dbReference>
<comment type="caution">
    <text evidence="8">The sequence shown here is derived from an EMBL/GenBank/DDBJ whole genome shotgun (WGS) entry which is preliminary data.</text>
</comment>
<sequence length="184" mass="20775">MSNVIVQAEERMGKAINVLKQDFTTIRAGRANPSLLDKVVVDYYGVPTPINQTANITAPEARLLTIQPWDKSLISEIERAIQKADLGLSPMNDGNIIRIPLPILTEERRQELVKLAKKTAEATRVAIRNVRRDANDEIKKMEKNADISEDESRKLQDDIQKSTDRFIKTVDELLQAKEEDILAV</sequence>
<evidence type="ECO:0000256" key="3">
    <source>
        <dbReference type="ARBA" id="ARBA00022490"/>
    </source>
</evidence>
<evidence type="ECO:0000256" key="6">
    <source>
        <dbReference type="SAM" id="Coils"/>
    </source>
</evidence>
<dbReference type="CDD" id="cd00520">
    <property type="entry name" value="RRF"/>
    <property type="match status" value="1"/>
</dbReference>
<dbReference type="HAMAP" id="MF_00040">
    <property type="entry name" value="RRF"/>
    <property type="match status" value="1"/>
</dbReference>
<comment type="subcellular location">
    <subcellularLocation>
        <location evidence="1 5">Cytoplasm</location>
    </subcellularLocation>
</comment>
<dbReference type="InterPro" id="IPR036191">
    <property type="entry name" value="RRF_sf"/>
</dbReference>
<reference evidence="8 9" key="1">
    <citation type="submission" date="2016-09" db="EMBL/GenBank/DDBJ databases">
        <title>Draft genome sequence for the type strain of Desulfuribacillus alkaliarsenatis AHT28, an obligately anaerobic, sulfidogenic bacterium isolated from Russian soda lake sediments.</title>
        <authorList>
            <person name="Abin C.A."/>
            <person name="Hollibaugh J.T."/>
        </authorList>
    </citation>
    <scope>NUCLEOTIDE SEQUENCE [LARGE SCALE GENOMIC DNA]</scope>
    <source>
        <strain evidence="8 9">AHT28</strain>
    </source>
</reference>
<name>A0A1E5G6A7_9FIRM</name>
<dbReference type="EMBL" id="MIJE01000001">
    <property type="protein sequence ID" value="OEF98635.1"/>
    <property type="molecule type" value="Genomic_DNA"/>
</dbReference>
<protein>
    <recommendedName>
        <fullName evidence="5">Ribosome-recycling factor</fullName>
        <shortName evidence="5">RRF</shortName>
    </recommendedName>
    <alternativeName>
        <fullName evidence="5">Ribosome-releasing factor</fullName>
    </alternativeName>
</protein>
<evidence type="ECO:0000313" key="8">
    <source>
        <dbReference type="EMBL" id="OEF98635.1"/>
    </source>
</evidence>
<dbReference type="STRING" id="766136.BHF68_02940"/>
<evidence type="ECO:0000256" key="5">
    <source>
        <dbReference type="HAMAP-Rule" id="MF_00040"/>
    </source>
</evidence>
<proteinExistence type="inferred from homology"/>